<name>A0AAQ3QGS9_9LILI</name>
<accession>A0AAQ3QGS9</accession>
<reference evidence="2 3" key="1">
    <citation type="submission" date="2023-10" db="EMBL/GenBank/DDBJ databases">
        <title>Chromosome-scale genome assembly provides insights into flower coloration mechanisms of Canna indica.</title>
        <authorList>
            <person name="Li C."/>
        </authorList>
    </citation>
    <scope>NUCLEOTIDE SEQUENCE [LARGE SCALE GENOMIC DNA]</scope>
    <source>
        <tissue evidence="2">Flower</tissue>
    </source>
</reference>
<dbReference type="EMBL" id="CP136895">
    <property type="protein sequence ID" value="WOL12231.1"/>
    <property type="molecule type" value="Genomic_DNA"/>
</dbReference>
<organism evidence="2 3">
    <name type="scientific">Canna indica</name>
    <name type="common">Indian-shot</name>
    <dbReference type="NCBI Taxonomy" id="4628"/>
    <lineage>
        <taxon>Eukaryota</taxon>
        <taxon>Viridiplantae</taxon>
        <taxon>Streptophyta</taxon>
        <taxon>Embryophyta</taxon>
        <taxon>Tracheophyta</taxon>
        <taxon>Spermatophyta</taxon>
        <taxon>Magnoliopsida</taxon>
        <taxon>Liliopsida</taxon>
        <taxon>Zingiberales</taxon>
        <taxon>Cannaceae</taxon>
        <taxon>Canna</taxon>
    </lineage>
</organism>
<keyword evidence="3" id="KW-1185">Reference proteome</keyword>
<protein>
    <submittedName>
        <fullName evidence="2">Uncharacterized protein</fullName>
    </submittedName>
</protein>
<proteinExistence type="predicted"/>
<evidence type="ECO:0000313" key="2">
    <source>
        <dbReference type="EMBL" id="WOL12231.1"/>
    </source>
</evidence>
<gene>
    <name evidence="2" type="ORF">Cni_G20997</name>
</gene>
<evidence type="ECO:0000313" key="3">
    <source>
        <dbReference type="Proteomes" id="UP001327560"/>
    </source>
</evidence>
<dbReference type="AlphaFoldDB" id="A0AAQ3QGS9"/>
<sequence length="111" mass="12308">MMRVLMEKGTEVEARDEDGYMALRIVRILSQGGITPLQAPEELGKGGGGDNGHRKGKEREGRRKGNRMGGSDNDTLAVRNDGATVFKIEILVGFVCLCREFKRVYTSPPRR</sequence>
<feature type="region of interest" description="Disordered" evidence="1">
    <location>
        <begin position="37"/>
        <end position="76"/>
    </location>
</feature>
<evidence type="ECO:0000256" key="1">
    <source>
        <dbReference type="SAM" id="MobiDB-lite"/>
    </source>
</evidence>
<feature type="compositionally biased region" description="Basic and acidic residues" evidence="1">
    <location>
        <begin position="51"/>
        <end position="63"/>
    </location>
</feature>
<dbReference type="Proteomes" id="UP001327560">
    <property type="component" value="Chromosome 6"/>
</dbReference>